<dbReference type="InterPro" id="IPR036278">
    <property type="entry name" value="Sialidase_sf"/>
</dbReference>
<dbReference type="AlphaFoldDB" id="S9PNH4"/>
<protein>
    <recommendedName>
        <fullName evidence="5">Sialidase domain-containing protein</fullName>
    </recommendedName>
</protein>
<dbReference type="SUPFAM" id="SSF50939">
    <property type="entry name" value="Sialidases"/>
    <property type="match status" value="1"/>
</dbReference>
<dbReference type="InterPro" id="IPR002860">
    <property type="entry name" value="BNR_rpt"/>
</dbReference>
<reference evidence="3" key="1">
    <citation type="submission" date="2013-05" db="EMBL/GenBank/DDBJ databases">
        <title>Genome assembly of Cystobacter fuscus DSM 2262.</title>
        <authorList>
            <person name="Sharma G."/>
            <person name="Khatri I."/>
            <person name="Kaur C."/>
            <person name="Mayilraj S."/>
            <person name="Subramanian S."/>
        </authorList>
    </citation>
    <scope>NUCLEOTIDE SEQUENCE [LARGE SCALE GENOMIC DNA]</scope>
    <source>
        <strain evidence="3">DSM 2262</strain>
    </source>
</reference>
<accession>S9PNH4</accession>
<name>S9PNH4_CYSF2</name>
<sequence length="341" mass="36939">MKNMRRLANSLTLCTGMLLLAAAPAWAQKEELWLESQSGTPIRGTAVLKRGTPYLLTMKGTYNTWKTLANTGSKSGKPEPTPLFPSPKGANKQVGIDPEFVFAWPAGSSLDKSSQPSPARASSIQVSLDGGKTWKHPSSTAPFNATDHAYNYELAGDDNALQVRFVDNPYSDNYGRVQISVQPAEELWLDSRSGAPIRSELVLGKGKPYRFTMQGTFSAWGGFTAAGANSGKPEPTPMFPSPNRANQQVGIDPEFVFAWPKGSGLEKSPEPSPRRNTGSIEISLDGGKTWKHPSSTAPFNATDHKYTYEVSGDGNALQVRFLDKPYGDNSGRVRIFLLPGA</sequence>
<evidence type="ECO:0008006" key="5">
    <source>
        <dbReference type="Google" id="ProtNLM"/>
    </source>
</evidence>
<feature type="region of interest" description="Disordered" evidence="1">
    <location>
        <begin position="262"/>
        <end position="296"/>
    </location>
</feature>
<dbReference type="RefSeq" id="WP_002622377.1">
    <property type="nucleotide sequence ID" value="NZ_ANAH02000002.1"/>
</dbReference>
<proteinExistence type="predicted"/>
<feature type="chain" id="PRO_5004567627" description="Sialidase domain-containing protein" evidence="2">
    <location>
        <begin position="28"/>
        <end position="341"/>
    </location>
</feature>
<keyword evidence="4" id="KW-1185">Reference proteome</keyword>
<dbReference type="Pfam" id="PF02012">
    <property type="entry name" value="BNR"/>
    <property type="match status" value="2"/>
</dbReference>
<evidence type="ECO:0000313" key="3">
    <source>
        <dbReference type="EMBL" id="EPX64551.1"/>
    </source>
</evidence>
<evidence type="ECO:0000256" key="1">
    <source>
        <dbReference type="SAM" id="MobiDB-lite"/>
    </source>
</evidence>
<comment type="caution">
    <text evidence="3">The sequence shown here is derived from an EMBL/GenBank/DDBJ whole genome shotgun (WGS) entry which is preliminary data.</text>
</comment>
<dbReference type="Proteomes" id="UP000011682">
    <property type="component" value="Unassembled WGS sequence"/>
</dbReference>
<feature type="signal peptide" evidence="2">
    <location>
        <begin position="1"/>
        <end position="27"/>
    </location>
</feature>
<evidence type="ECO:0000256" key="2">
    <source>
        <dbReference type="SAM" id="SignalP"/>
    </source>
</evidence>
<organism evidence="3 4">
    <name type="scientific">Cystobacter fuscus (strain ATCC 25194 / DSM 2262 / NBRC 100088 / M29)</name>
    <dbReference type="NCBI Taxonomy" id="1242864"/>
    <lineage>
        <taxon>Bacteria</taxon>
        <taxon>Pseudomonadati</taxon>
        <taxon>Myxococcota</taxon>
        <taxon>Myxococcia</taxon>
        <taxon>Myxococcales</taxon>
        <taxon>Cystobacterineae</taxon>
        <taxon>Archangiaceae</taxon>
        <taxon>Cystobacter</taxon>
    </lineage>
</organism>
<evidence type="ECO:0000313" key="4">
    <source>
        <dbReference type="Proteomes" id="UP000011682"/>
    </source>
</evidence>
<keyword evidence="2" id="KW-0732">Signal</keyword>
<dbReference type="EMBL" id="ANAH02000002">
    <property type="protein sequence ID" value="EPX64551.1"/>
    <property type="molecule type" value="Genomic_DNA"/>
</dbReference>
<gene>
    <name evidence="3" type="ORF">D187_003287</name>
</gene>